<dbReference type="Gene3D" id="3.40.50.150">
    <property type="entry name" value="Vaccinia Virus protein VP39"/>
    <property type="match status" value="2"/>
</dbReference>
<keyword evidence="9" id="KW-1185">Reference proteome</keyword>
<evidence type="ECO:0000259" key="7">
    <source>
        <dbReference type="Pfam" id="PF26049"/>
    </source>
</evidence>
<dbReference type="Pfam" id="PF05175">
    <property type="entry name" value="MTS"/>
    <property type="match status" value="1"/>
</dbReference>
<protein>
    <submittedName>
        <fullName evidence="8">16S rRNA (Guanine1207-N2)-methyltransferase</fullName>
    </submittedName>
</protein>
<dbReference type="InterPro" id="IPR046977">
    <property type="entry name" value="RsmC/RlmG"/>
</dbReference>
<dbReference type="InterPro" id="IPR017237">
    <property type="entry name" value="RLMG"/>
</dbReference>
<dbReference type="STRING" id="1434072.SAMN05216210_0660"/>
<keyword evidence="3 8" id="KW-0489">Methyltransferase</keyword>
<sequence length="369" mass="40614">MTHTLDNLTLQRYPEDRSGTLVAADAADRYLLQQLTLAPTDTSPLIINDSFGALACALHACNPHTWGDSWLAWQALQNNLLANQLEPTGIHFFNSQQLPQGTYQRVLLRIPKSLALLEQQLYQLRPLLAPGAQVMAGAMLKHLPPSAGDLLAQYIGPYQASLAWKKARLLTATLDPELTPSAPKQNSCYTLEGTPFGLENFPGVFSRERLDIGTRVLLPQIPQGAGDSHIIDLGCGNGALGIMAAWHSPQAKLTFVDESWAAVACAEHNFRQAFGQREADFQVRDGLQQWQGMPADWILCNPPFHQQQVIGDVIARRLFAGSRRALNPDGCLLVVGNRHLGYHNTLKRNFSRVEQVAAHPKFVVLAARA</sequence>
<dbReference type="InterPro" id="IPR029063">
    <property type="entry name" value="SAM-dependent_MTases_sf"/>
</dbReference>
<organism evidence="8 9">
    <name type="scientific">Halopseudomonas salegens</name>
    <dbReference type="NCBI Taxonomy" id="1434072"/>
    <lineage>
        <taxon>Bacteria</taxon>
        <taxon>Pseudomonadati</taxon>
        <taxon>Pseudomonadota</taxon>
        <taxon>Gammaproteobacteria</taxon>
        <taxon>Pseudomonadales</taxon>
        <taxon>Pseudomonadaceae</taxon>
        <taxon>Halopseudomonas</taxon>
    </lineage>
</organism>
<accession>A0A1H2EFB1</accession>
<evidence type="ECO:0000256" key="1">
    <source>
        <dbReference type="ARBA" id="ARBA00022490"/>
    </source>
</evidence>
<dbReference type="Pfam" id="PF26049">
    <property type="entry name" value="RLMG_N"/>
    <property type="match status" value="1"/>
</dbReference>
<dbReference type="RefSeq" id="WP_092384114.1">
    <property type="nucleotide sequence ID" value="NZ_LT629787.1"/>
</dbReference>
<feature type="domain" description="RlmG N-terminal" evidence="7">
    <location>
        <begin position="3"/>
        <end position="175"/>
    </location>
</feature>
<keyword evidence="5" id="KW-0949">S-adenosyl-L-methionine</keyword>
<evidence type="ECO:0000256" key="5">
    <source>
        <dbReference type="ARBA" id="ARBA00022691"/>
    </source>
</evidence>
<dbReference type="GO" id="GO:0003676">
    <property type="term" value="F:nucleic acid binding"/>
    <property type="evidence" value="ECO:0007669"/>
    <property type="project" value="InterPro"/>
</dbReference>
<dbReference type="PANTHER" id="PTHR47816:SF5">
    <property type="entry name" value="RIBOSOMAL RNA LARGE SUBUNIT METHYLTRANSFERASE G"/>
    <property type="match status" value="1"/>
</dbReference>
<dbReference type="PANTHER" id="PTHR47816">
    <property type="entry name" value="RIBOSOMAL RNA SMALL SUBUNIT METHYLTRANSFERASE C"/>
    <property type="match status" value="1"/>
</dbReference>
<keyword evidence="1" id="KW-0963">Cytoplasm</keyword>
<dbReference type="CDD" id="cd02440">
    <property type="entry name" value="AdoMet_MTases"/>
    <property type="match status" value="1"/>
</dbReference>
<keyword evidence="2" id="KW-0698">rRNA processing</keyword>
<keyword evidence="4 8" id="KW-0808">Transferase</keyword>
<name>A0A1H2EFB1_9GAMM</name>
<dbReference type="InterPro" id="IPR002052">
    <property type="entry name" value="DNA_methylase_N6_adenine_CS"/>
</dbReference>
<evidence type="ECO:0000256" key="3">
    <source>
        <dbReference type="ARBA" id="ARBA00022603"/>
    </source>
</evidence>
<reference evidence="9" key="1">
    <citation type="submission" date="2016-10" db="EMBL/GenBank/DDBJ databases">
        <authorList>
            <person name="Varghese N."/>
            <person name="Submissions S."/>
        </authorList>
    </citation>
    <scope>NUCLEOTIDE SEQUENCE [LARGE SCALE GENOMIC DNA]</scope>
    <source>
        <strain evidence="9">CECT 8338</strain>
    </source>
</reference>
<dbReference type="PROSITE" id="PS00092">
    <property type="entry name" value="N6_MTASE"/>
    <property type="match status" value="1"/>
</dbReference>
<evidence type="ECO:0000313" key="8">
    <source>
        <dbReference type="EMBL" id="SDT93724.1"/>
    </source>
</evidence>
<evidence type="ECO:0000256" key="4">
    <source>
        <dbReference type="ARBA" id="ARBA00022679"/>
    </source>
</evidence>
<dbReference type="SUPFAM" id="SSF53335">
    <property type="entry name" value="S-adenosyl-L-methionine-dependent methyltransferases"/>
    <property type="match status" value="1"/>
</dbReference>
<feature type="domain" description="Methyltransferase small" evidence="6">
    <location>
        <begin position="199"/>
        <end position="365"/>
    </location>
</feature>
<gene>
    <name evidence="8" type="ORF">SAMN05216210_0660</name>
</gene>
<dbReference type="InterPro" id="IPR007848">
    <property type="entry name" value="Small_mtfrase_dom"/>
</dbReference>
<dbReference type="GO" id="GO:0008990">
    <property type="term" value="F:rRNA (guanine-N2-)-methyltransferase activity"/>
    <property type="evidence" value="ECO:0007669"/>
    <property type="project" value="InterPro"/>
</dbReference>
<dbReference type="EMBL" id="LT629787">
    <property type="protein sequence ID" value="SDT93724.1"/>
    <property type="molecule type" value="Genomic_DNA"/>
</dbReference>
<dbReference type="PIRSF" id="PIRSF037565">
    <property type="entry name" value="RRNA_m2G_Mtase_RsmD_prd"/>
    <property type="match status" value="1"/>
</dbReference>
<dbReference type="Proteomes" id="UP000243924">
    <property type="component" value="Chromosome I"/>
</dbReference>
<dbReference type="AlphaFoldDB" id="A0A1H2EFB1"/>
<dbReference type="OrthoDB" id="29650at2"/>
<dbReference type="InterPro" id="IPR058679">
    <property type="entry name" value="RlmG_N"/>
</dbReference>
<dbReference type="GO" id="GO:0005737">
    <property type="term" value="C:cytoplasm"/>
    <property type="evidence" value="ECO:0007669"/>
    <property type="project" value="InterPro"/>
</dbReference>
<evidence type="ECO:0000259" key="6">
    <source>
        <dbReference type="Pfam" id="PF05175"/>
    </source>
</evidence>
<proteinExistence type="predicted"/>
<evidence type="ECO:0000313" key="9">
    <source>
        <dbReference type="Proteomes" id="UP000243924"/>
    </source>
</evidence>
<evidence type="ECO:0000256" key="2">
    <source>
        <dbReference type="ARBA" id="ARBA00022552"/>
    </source>
</evidence>